<keyword evidence="4 7" id="KW-1133">Transmembrane helix</keyword>
<dbReference type="PANTHER" id="PTHR11266">
    <property type="entry name" value="PEROXISOMAL MEMBRANE PROTEIN 2, PXMP2 MPV17"/>
    <property type="match status" value="1"/>
</dbReference>
<dbReference type="Proteomes" id="UP001558652">
    <property type="component" value="Unassembled WGS sequence"/>
</dbReference>
<comment type="similarity">
    <text evidence="2 7">Belongs to the peroxisomal membrane protein PXMP2/4 family.</text>
</comment>
<evidence type="ECO:0000313" key="9">
    <source>
        <dbReference type="Proteomes" id="UP001558652"/>
    </source>
</evidence>
<organism evidence="8 9">
    <name type="scientific">Ranatra chinensis</name>
    <dbReference type="NCBI Taxonomy" id="642074"/>
    <lineage>
        <taxon>Eukaryota</taxon>
        <taxon>Metazoa</taxon>
        <taxon>Ecdysozoa</taxon>
        <taxon>Arthropoda</taxon>
        <taxon>Hexapoda</taxon>
        <taxon>Insecta</taxon>
        <taxon>Pterygota</taxon>
        <taxon>Neoptera</taxon>
        <taxon>Paraneoptera</taxon>
        <taxon>Hemiptera</taxon>
        <taxon>Heteroptera</taxon>
        <taxon>Panheteroptera</taxon>
        <taxon>Nepomorpha</taxon>
        <taxon>Nepidae</taxon>
        <taxon>Ranatrinae</taxon>
        <taxon>Ranatra</taxon>
    </lineage>
</organism>
<evidence type="ECO:0000313" key="8">
    <source>
        <dbReference type="EMBL" id="KAL1139712.1"/>
    </source>
</evidence>
<proteinExistence type="inferred from homology"/>
<dbReference type="InterPro" id="IPR007248">
    <property type="entry name" value="Mpv17_PMP22"/>
</dbReference>
<comment type="subcellular location">
    <subcellularLocation>
        <location evidence="1">Membrane</location>
        <topology evidence="1">Multi-pass membrane protein</topology>
    </subcellularLocation>
</comment>
<keyword evidence="9" id="KW-1185">Reference proteome</keyword>
<gene>
    <name evidence="8" type="ORF">AAG570_006690</name>
</gene>
<evidence type="ECO:0000256" key="1">
    <source>
        <dbReference type="ARBA" id="ARBA00004141"/>
    </source>
</evidence>
<comment type="caution">
    <text evidence="8">The sequence shown here is derived from an EMBL/GenBank/DDBJ whole genome shotgun (WGS) entry which is preliminary data.</text>
</comment>
<evidence type="ECO:0000256" key="2">
    <source>
        <dbReference type="ARBA" id="ARBA00006824"/>
    </source>
</evidence>
<evidence type="ECO:0000256" key="6">
    <source>
        <dbReference type="ARBA" id="ARBA00049743"/>
    </source>
</evidence>
<dbReference type="PANTHER" id="PTHR11266:SF17">
    <property type="entry name" value="PROTEIN MPV17"/>
    <property type="match status" value="1"/>
</dbReference>
<dbReference type="AlphaFoldDB" id="A0ABD0YUT4"/>
<sequence>MLALGDVICQTMIEKRQFDWMRLARFSAMGAVLGPVIQVIYTVMERKIGTKVTPINTVKKVSIAIRFIKNVAVDQLLCSPVLLATFMTCIGLMEGRSLAEVKEKLRASYLDILIANYKVWPLVQMVNFAFMPLNYRVLFLQGVAVGWNTFLSWKMHQEPLKKE</sequence>
<dbReference type="Pfam" id="PF04117">
    <property type="entry name" value="Mpv17_PMP22"/>
    <property type="match status" value="1"/>
</dbReference>
<protein>
    <recommendedName>
        <fullName evidence="6">Mitochondrial inner membrane protein Mpv17</fullName>
    </recommendedName>
</protein>
<feature type="transmembrane region" description="Helical" evidence="7">
    <location>
        <begin position="23"/>
        <end position="44"/>
    </location>
</feature>
<keyword evidence="5 7" id="KW-0472">Membrane</keyword>
<evidence type="ECO:0000256" key="3">
    <source>
        <dbReference type="ARBA" id="ARBA00022692"/>
    </source>
</evidence>
<keyword evidence="3 7" id="KW-0812">Transmembrane</keyword>
<accession>A0ABD0YUT4</accession>
<dbReference type="EMBL" id="JBFDAA010000002">
    <property type="protein sequence ID" value="KAL1139712.1"/>
    <property type="molecule type" value="Genomic_DNA"/>
</dbReference>
<evidence type="ECO:0000256" key="7">
    <source>
        <dbReference type="RuleBase" id="RU363053"/>
    </source>
</evidence>
<name>A0ABD0YUT4_9HEMI</name>
<evidence type="ECO:0000256" key="4">
    <source>
        <dbReference type="ARBA" id="ARBA00022989"/>
    </source>
</evidence>
<comment type="caution">
    <text evidence="7">Lacks conserved residue(s) required for the propagation of feature annotation.</text>
</comment>
<dbReference type="GO" id="GO:0016020">
    <property type="term" value="C:membrane"/>
    <property type="evidence" value="ECO:0007669"/>
    <property type="project" value="UniProtKB-SubCell"/>
</dbReference>
<reference evidence="8 9" key="1">
    <citation type="submission" date="2024-07" db="EMBL/GenBank/DDBJ databases">
        <title>Chromosome-level genome assembly of the water stick insect Ranatra chinensis (Heteroptera: Nepidae).</title>
        <authorList>
            <person name="Liu X."/>
        </authorList>
    </citation>
    <scope>NUCLEOTIDE SEQUENCE [LARGE SCALE GENOMIC DNA]</scope>
    <source>
        <strain evidence="8">Cailab_2021Rc</strain>
        <tissue evidence="8">Muscle</tissue>
    </source>
</reference>
<evidence type="ECO:0000256" key="5">
    <source>
        <dbReference type="ARBA" id="ARBA00023136"/>
    </source>
</evidence>